<dbReference type="AlphaFoldDB" id="A0AAD7WMA2"/>
<reference evidence="1" key="1">
    <citation type="journal article" date="2023" name="Science">
        <title>Genome structures resolve the early diversification of teleost fishes.</title>
        <authorList>
            <person name="Parey E."/>
            <person name="Louis A."/>
            <person name="Montfort J."/>
            <person name="Bouchez O."/>
            <person name="Roques C."/>
            <person name="Iampietro C."/>
            <person name="Lluch J."/>
            <person name="Castinel A."/>
            <person name="Donnadieu C."/>
            <person name="Desvignes T."/>
            <person name="Floi Bucao C."/>
            <person name="Jouanno E."/>
            <person name="Wen M."/>
            <person name="Mejri S."/>
            <person name="Dirks R."/>
            <person name="Jansen H."/>
            <person name="Henkel C."/>
            <person name="Chen W.J."/>
            <person name="Zahm M."/>
            <person name="Cabau C."/>
            <person name="Klopp C."/>
            <person name="Thompson A.W."/>
            <person name="Robinson-Rechavi M."/>
            <person name="Braasch I."/>
            <person name="Lecointre G."/>
            <person name="Bobe J."/>
            <person name="Postlethwait J.H."/>
            <person name="Berthelot C."/>
            <person name="Roest Crollius H."/>
            <person name="Guiguen Y."/>
        </authorList>
    </citation>
    <scope>NUCLEOTIDE SEQUENCE</scope>
    <source>
        <strain evidence="1">NC1722</strain>
    </source>
</reference>
<evidence type="ECO:0000313" key="2">
    <source>
        <dbReference type="Proteomes" id="UP001221898"/>
    </source>
</evidence>
<keyword evidence="2" id="KW-1185">Reference proteome</keyword>
<comment type="caution">
    <text evidence="1">The sequence shown here is derived from an EMBL/GenBank/DDBJ whole genome shotgun (WGS) entry which is preliminary data.</text>
</comment>
<protein>
    <submittedName>
        <fullName evidence="1">Uncharacterized protein</fullName>
    </submittedName>
</protein>
<proteinExistence type="predicted"/>
<organism evidence="1 2">
    <name type="scientific">Aldrovandia affinis</name>
    <dbReference type="NCBI Taxonomy" id="143900"/>
    <lineage>
        <taxon>Eukaryota</taxon>
        <taxon>Metazoa</taxon>
        <taxon>Chordata</taxon>
        <taxon>Craniata</taxon>
        <taxon>Vertebrata</taxon>
        <taxon>Euteleostomi</taxon>
        <taxon>Actinopterygii</taxon>
        <taxon>Neopterygii</taxon>
        <taxon>Teleostei</taxon>
        <taxon>Notacanthiformes</taxon>
        <taxon>Halosauridae</taxon>
        <taxon>Aldrovandia</taxon>
    </lineage>
</organism>
<accession>A0AAD7WMA2</accession>
<dbReference type="Proteomes" id="UP001221898">
    <property type="component" value="Unassembled WGS sequence"/>
</dbReference>
<dbReference type="EMBL" id="JAINUG010000071">
    <property type="protein sequence ID" value="KAJ8401264.1"/>
    <property type="molecule type" value="Genomic_DNA"/>
</dbReference>
<gene>
    <name evidence="1" type="ORF">AAFF_G00384950</name>
</gene>
<name>A0AAD7WMA2_9TELE</name>
<sequence length="98" mass="11250">MEERGNISQERAWLILCEELDPELQWMLLQDPLSGLRFAAPHRCPLNYLSYRTTITARGEAKLQTEDTNRSPKPHIIQQACPILCQMAFELLVTPSLV</sequence>
<evidence type="ECO:0000313" key="1">
    <source>
        <dbReference type="EMBL" id="KAJ8401264.1"/>
    </source>
</evidence>